<feature type="chain" id="PRO_5046825306" evidence="3">
    <location>
        <begin position="32"/>
        <end position="741"/>
    </location>
</feature>
<dbReference type="InterPro" id="IPR012334">
    <property type="entry name" value="Pectin_lyas_fold"/>
</dbReference>
<keyword evidence="7" id="KW-1185">Reference proteome</keyword>
<evidence type="ECO:0000313" key="7">
    <source>
        <dbReference type="Proteomes" id="UP001183202"/>
    </source>
</evidence>
<dbReference type="SUPFAM" id="SSF51126">
    <property type="entry name" value="Pectin lyase-like"/>
    <property type="match status" value="2"/>
</dbReference>
<protein>
    <submittedName>
        <fullName evidence="6">Right-handed parallel beta-helix repeat-containing protein</fullName>
    </submittedName>
</protein>
<dbReference type="Pfam" id="PF13229">
    <property type="entry name" value="Beta_helix"/>
    <property type="match status" value="1"/>
</dbReference>
<evidence type="ECO:0000313" key="6">
    <source>
        <dbReference type="EMBL" id="MDT0349670.1"/>
    </source>
</evidence>
<sequence length="741" mass="73616">MSSSTSRHWMRRLLAGATVATLVGIAAPVGAAEAAEAAPAALLLAQTGTGDAGGAGSTGGGAGDAGGGSGSGGGGTGGGAGGGGTGGGGAAGGGAAGGGAAGGGNAAGQAAAEAAAQQQAAAAEAREAAQERAEAASKAAKEKAQAEKDAAEAARKAAEAQRKAAERAAKAAAQAAAAAAKARETWDRRGRPKKLIIVRPSGIDAITNGSLTKRTPRSGSVTLQALSRIVPNSFLTIDGDTAKLNSAVVLTPQTTLDISGIKTLTLGGGDSPTEAAFLYTGSGRILVDGVTVTSANKDGQPLAMNSQGRPYIVVSSRGRFEATDSTLSDLGVQPTGTDKGDPGISFNTDSTGALVRTQLLRNTTGVELSKSKNIKLEGVTATESWSDGFLLQGDVGTTLTDVKAERNGGNGVAVTGESSGREIHNITTTGNHSYGVAVVGQTRLQVNNINATGDGAGGLRVNRCTDCVVRDVTTEDQPIGLYMHVNTTNATLQNLQMTGGRRGIVVEKTTKGATISSTTVDGARVAGIAIGGHDVTLDGVSVSDSRTGVRVERGAGNIVANALKLSGGQDGLVTTAGTTGVVIKDMRADGVENDAVRNFSPGAQILGGQINGGLTGIDAEAATTITGVSVSLSNEGIRARTSEPVTVDDVTVDAVTVGMNVAVGTPVVLTNSRVHALEAVRGQLEPTGTGNDLSLPAINLLGAIGVPLIILALVLEALHSLRQRRYGGGNRHLPPSLPATA</sequence>
<feature type="domain" description="Periplasmic copper-binding protein NosD beta helix" evidence="4">
    <location>
        <begin position="457"/>
        <end position="571"/>
    </location>
</feature>
<feature type="compositionally biased region" description="Basic and acidic residues" evidence="1">
    <location>
        <begin position="124"/>
        <end position="162"/>
    </location>
</feature>
<dbReference type="Gene3D" id="2.160.20.10">
    <property type="entry name" value="Single-stranded right-handed beta-helix, Pectin lyase-like"/>
    <property type="match status" value="1"/>
</dbReference>
<evidence type="ECO:0000259" key="5">
    <source>
        <dbReference type="Pfam" id="PF13229"/>
    </source>
</evidence>
<comment type="caution">
    <text evidence="6">The sequence shown here is derived from an EMBL/GenBank/DDBJ whole genome shotgun (WGS) entry which is preliminary data.</text>
</comment>
<dbReference type="InterPro" id="IPR006626">
    <property type="entry name" value="PbH1"/>
</dbReference>
<dbReference type="InterPro" id="IPR007742">
    <property type="entry name" value="NosD_dom"/>
</dbReference>
<dbReference type="SMART" id="SM00710">
    <property type="entry name" value="PbH1"/>
    <property type="match status" value="10"/>
</dbReference>
<keyword evidence="2" id="KW-0472">Membrane</keyword>
<dbReference type="InterPro" id="IPR039448">
    <property type="entry name" value="Beta_helix"/>
</dbReference>
<proteinExistence type="predicted"/>
<evidence type="ECO:0000256" key="3">
    <source>
        <dbReference type="SAM" id="SignalP"/>
    </source>
</evidence>
<feature type="region of interest" description="Disordered" evidence="1">
    <location>
        <begin position="122"/>
        <end position="162"/>
    </location>
</feature>
<name>A0ABU2N6V4_9PSEU</name>
<feature type="region of interest" description="Disordered" evidence="1">
    <location>
        <begin position="51"/>
        <end position="74"/>
    </location>
</feature>
<reference evidence="7" key="1">
    <citation type="submission" date="2023-07" db="EMBL/GenBank/DDBJ databases">
        <title>30 novel species of actinomycetes from the DSMZ collection.</title>
        <authorList>
            <person name="Nouioui I."/>
        </authorList>
    </citation>
    <scope>NUCLEOTIDE SEQUENCE [LARGE SCALE GENOMIC DNA]</scope>
    <source>
        <strain evidence="7">DSM 45834</strain>
    </source>
</reference>
<dbReference type="EMBL" id="JAVREJ010000004">
    <property type="protein sequence ID" value="MDT0349670.1"/>
    <property type="molecule type" value="Genomic_DNA"/>
</dbReference>
<dbReference type="Pfam" id="PF05048">
    <property type="entry name" value="NosD"/>
    <property type="match status" value="1"/>
</dbReference>
<evidence type="ECO:0000256" key="2">
    <source>
        <dbReference type="SAM" id="Phobius"/>
    </source>
</evidence>
<feature type="signal peptide" evidence="3">
    <location>
        <begin position="1"/>
        <end position="31"/>
    </location>
</feature>
<keyword evidence="2" id="KW-0812">Transmembrane</keyword>
<keyword evidence="2" id="KW-1133">Transmembrane helix</keyword>
<feature type="domain" description="Right handed beta helix" evidence="5">
    <location>
        <begin position="285"/>
        <end position="448"/>
    </location>
</feature>
<dbReference type="PROSITE" id="PS51318">
    <property type="entry name" value="TAT"/>
    <property type="match status" value="1"/>
</dbReference>
<dbReference type="Proteomes" id="UP001183202">
    <property type="component" value="Unassembled WGS sequence"/>
</dbReference>
<evidence type="ECO:0000259" key="4">
    <source>
        <dbReference type="Pfam" id="PF05048"/>
    </source>
</evidence>
<evidence type="ECO:0000256" key="1">
    <source>
        <dbReference type="SAM" id="MobiDB-lite"/>
    </source>
</evidence>
<gene>
    <name evidence="6" type="ORF">RM445_09055</name>
</gene>
<keyword evidence="3" id="KW-0732">Signal</keyword>
<organism evidence="6 7">
    <name type="scientific">Pseudonocardia charpentierae</name>
    <dbReference type="NCBI Taxonomy" id="3075545"/>
    <lineage>
        <taxon>Bacteria</taxon>
        <taxon>Bacillati</taxon>
        <taxon>Actinomycetota</taxon>
        <taxon>Actinomycetes</taxon>
        <taxon>Pseudonocardiales</taxon>
        <taxon>Pseudonocardiaceae</taxon>
        <taxon>Pseudonocardia</taxon>
    </lineage>
</organism>
<dbReference type="RefSeq" id="WP_311555683.1">
    <property type="nucleotide sequence ID" value="NZ_JAVREJ010000004.1"/>
</dbReference>
<accession>A0ABU2N6V4</accession>
<dbReference type="InterPro" id="IPR011050">
    <property type="entry name" value="Pectin_lyase_fold/virulence"/>
</dbReference>
<feature type="transmembrane region" description="Helical" evidence="2">
    <location>
        <begin position="693"/>
        <end position="715"/>
    </location>
</feature>
<dbReference type="InterPro" id="IPR006311">
    <property type="entry name" value="TAT_signal"/>
</dbReference>